<reference evidence="6" key="3">
    <citation type="journal article" date="2018" name="Nature">
        <title>A major lineage of non-tailed dsDNA viruses as unrecognized killers of marine bacteria.</title>
        <authorList>
            <person name="Kauffman K.M."/>
            <person name="Hussain F.A."/>
            <person name="Yang J."/>
            <person name="Arevalo P."/>
            <person name="Brown J.M."/>
            <person name="Chang W.K."/>
            <person name="VanInsberghe D."/>
            <person name="Elsherbini J."/>
            <person name="Sharma R.S."/>
            <person name="Cutler M.B."/>
            <person name="Kelly L."/>
            <person name="Polz M.F."/>
        </authorList>
    </citation>
    <scope>NUCLEOTIDE SEQUENCE</scope>
    <source>
        <strain evidence="6">10N.222.48.A2</strain>
    </source>
</reference>
<dbReference type="RefSeq" id="WP_102258412.1">
    <property type="nucleotide sequence ID" value="NZ_MDBG01000002.1"/>
</dbReference>
<evidence type="ECO:0000313" key="7">
    <source>
        <dbReference type="EMBL" id="TKG32619.1"/>
    </source>
</evidence>
<reference evidence="8" key="1">
    <citation type="submission" date="2016-07" db="EMBL/GenBank/DDBJ databases">
        <title>Nontailed viruses are major unrecognized killers of bacteria in the ocean.</title>
        <authorList>
            <person name="Kauffman K."/>
            <person name="Hussain F."/>
            <person name="Yang J."/>
            <person name="Arevalo P."/>
            <person name="Brown J."/>
            <person name="Cutler M."/>
            <person name="Kelly L."/>
            <person name="Polz M.F."/>
        </authorList>
    </citation>
    <scope>NUCLEOTIDE SEQUENCE [LARGE SCALE GENOMIC DNA]</scope>
    <source>
        <strain evidence="8">10N.222.48.A2</strain>
    </source>
</reference>
<dbReference type="GO" id="GO:0032259">
    <property type="term" value="P:methylation"/>
    <property type="evidence" value="ECO:0007669"/>
    <property type="project" value="UniProtKB-KW"/>
</dbReference>
<evidence type="ECO:0000313" key="8">
    <source>
        <dbReference type="Proteomes" id="UP000235579"/>
    </source>
</evidence>
<dbReference type="Proteomes" id="UP000235579">
    <property type="component" value="Unassembled WGS sequence"/>
</dbReference>
<accession>A0A2N7NCR8</accession>
<dbReference type="Gene3D" id="3.40.50.150">
    <property type="entry name" value="Vaccinia Virus protein VP39"/>
    <property type="match status" value="1"/>
</dbReference>
<dbReference type="InterPro" id="IPR001525">
    <property type="entry name" value="C5_MeTfrase"/>
</dbReference>
<protein>
    <submittedName>
        <fullName evidence="6">Uncharacterized protein</fullName>
    </submittedName>
</protein>
<dbReference type="GO" id="GO:0009307">
    <property type="term" value="P:DNA restriction-modification system"/>
    <property type="evidence" value="ECO:0007669"/>
    <property type="project" value="UniProtKB-KW"/>
</dbReference>
<feature type="active site" evidence="5">
    <location>
        <position position="206"/>
    </location>
</feature>
<keyword evidence="5" id="KW-0949">S-adenosyl-L-methionine</keyword>
<dbReference type="AlphaFoldDB" id="A0A2N7NCR8"/>
<name>A0A2N7NCR8_9VIBR</name>
<evidence type="ECO:0000256" key="1">
    <source>
        <dbReference type="ARBA" id="ARBA00022603"/>
    </source>
</evidence>
<evidence type="ECO:0000313" key="9">
    <source>
        <dbReference type="Proteomes" id="UP000308018"/>
    </source>
</evidence>
<evidence type="ECO:0000256" key="3">
    <source>
        <dbReference type="ARBA" id="ARBA00022747"/>
    </source>
</evidence>
<dbReference type="SUPFAM" id="SSF53335">
    <property type="entry name" value="S-adenosyl-L-methionine-dependent methyltransferases"/>
    <property type="match status" value="1"/>
</dbReference>
<sequence>MITRETYSVKHIANGVGRIYIKNSKILRQNGYVAGAQFSITERKHALKLTLCNDGTKSVNKTNRGELVEIRSKMVGAVLNGVSKVNVTFKQGIIYIEVALVELKRMIREAALIKSLLNEIPLRFASIFSGIGTLSYQIKKGLQSQLIESEIALSIDSDTLAMNIQIEGNPIWNTPTEDAQAYGVDIRDIDVDQLKSVHVAEVGYPCVGQSTLCPASRRDLDHPEAGTLFIPLIGIIKKLNPALIILENSVPFIKSQTLSLMEREFDFLGYRLQTTKINGYDNGDFEERRRACAVLISKGLPELPLDQFYPPSDIERSTFNSIRDDIADNSDKWSLMEHVTKKSNDTRLNFKHNLLIGDEDKVATLTAGYASPRIGSPMVAHDNYEENGLQRLISNLEHSRIRGIPDQLWRVLEKVGAGNHSLVSKRGNTSHVHRMLGNGVSPKAWFNLSAFIGGYLRNLAYKESLMSKFR</sequence>
<comment type="similarity">
    <text evidence="5">Belongs to the class I-like SAM-binding methyltransferase superfamily. C5-methyltransferase family.</text>
</comment>
<proteinExistence type="inferred from homology"/>
<dbReference type="EMBL" id="SYVV01000021">
    <property type="protein sequence ID" value="TKG32619.1"/>
    <property type="molecule type" value="Genomic_DNA"/>
</dbReference>
<dbReference type="PROSITE" id="PS51679">
    <property type="entry name" value="SAM_MT_C5"/>
    <property type="match status" value="1"/>
</dbReference>
<reference evidence="6" key="2">
    <citation type="submission" date="2016-07" db="EMBL/GenBank/DDBJ databases">
        <authorList>
            <person name="Wan K."/>
            <person name="Booth B."/>
            <person name="Spirohn K."/>
            <person name="Hao T."/>
            <person name="Hu Y."/>
            <person name="Calderwood M."/>
            <person name="Hill D."/>
            <person name="Mohr S."/>
            <person name="Vidal M."/>
            <person name="Celniker S."/>
            <person name="Perrimon N."/>
        </authorList>
    </citation>
    <scope>NUCLEOTIDE SEQUENCE</scope>
    <source>
        <strain evidence="6">10N.222.48.A2</strain>
    </source>
</reference>
<evidence type="ECO:0000256" key="5">
    <source>
        <dbReference type="PROSITE-ProRule" id="PRU01016"/>
    </source>
</evidence>
<gene>
    <name evidence="6" type="ORF">BCS92_02405</name>
    <name evidence="7" type="ORF">FC057_12445</name>
</gene>
<dbReference type="InterPro" id="IPR029063">
    <property type="entry name" value="SAM-dependent_MTases_sf"/>
</dbReference>
<dbReference type="Pfam" id="PF00145">
    <property type="entry name" value="DNA_methylase"/>
    <property type="match status" value="1"/>
</dbReference>
<comment type="caution">
    <text evidence="6">The sequence shown here is derived from an EMBL/GenBank/DDBJ whole genome shotgun (WGS) entry which is preliminary data.</text>
</comment>
<dbReference type="EMBL" id="MDBP01000080">
    <property type="protein sequence ID" value="PMP09996.1"/>
    <property type="molecule type" value="Genomic_DNA"/>
</dbReference>
<dbReference type="GO" id="GO:0003886">
    <property type="term" value="F:DNA (cytosine-5-)-methyltransferase activity"/>
    <property type="evidence" value="ECO:0007669"/>
    <property type="project" value="UniProtKB-EC"/>
</dbReference>
<comment type="catalytic activity">
    <reaction evidence="4">
        <text>a 2'-deoxycytidine in DNA + S-adenosyl-L-methionine = a 5-methyl-2'-deoxycytidine in DNA + S-adenosyl-L-homocysteine + H(+)</text>
        <dbReference type="Rhea" id="RHEA:13681"/>
        <dbReference type="Rhea" id="RHEA-COMP:11369"/>
        <dbReference type="Rhea" id="RHEA-COMP:11370"/>
        <dbReference type="ChEBI" id="CHEBI:15378"/>
        <dbReference type="ChEBI" id="CHEBI:57856"/>
        <dbReference type="ChEBI" id="CHEBI:59789"/>
        <dbReference type="ChEBI" id="CHEBI:85452"/>
        <dbReference type="ChEBI" id="CHEBI:85454"/>
        <dbReference type="EC" id="2.1.1.37"/>
    </reaction>
</comment>
<reference evidence="7 9" key="4">
    <citation type="submission" date="2019-04" db="EMBL/GenBank/DDBJ databases">
        <title>A reverse ecology approach based on a biological definition of microbial populations.</title>
        <authorList>
            <person name="Arevalo P."/>
            <person name="Vaninsberghe D."/>
            <person name="Elsherbini J."/>
            <person name="Gore J."/>
            <person name="Polz M."/>
        </authorList>
    </citation>
    <scope>NUCLEOTIDE SEQUENCE [LARGE SCALE GENOMIC DNA]</scope>
    <source>
        <strain evidence="7 9">10N.222.45.A8</strain>
    </source>
</reference>
<dbReference type="Proteomes" id="UP000308018">
    <property type="component" value="Unassembled WGS sequence"/>
</dbReference>
<evidence type="ECO:0000256" key="4">
    <source>
        <dbReference type="ARBA" id="ARBA00047422"/>
    </source>
</evidence>
<keyword evidence="3" id="KW-0680">Restriction system</keyword>
<evidence type="ECO:0000256" key="2">
    <source>
        <dbReference type="ARBA" id="ARBA00022679"/>
    </source>
</evidence>
<evidence type="ECO:0000313" key="6">
    <source>
        <dbReference type="EMBL" id="PMP09996.1"/>
    </source>
</evidence>
<keyword evidence="1 5" id="KW-0489">Methyltransferase</keyword>
<keyword evidence="2 5" id="KW-0808">Transferase</keyword>
<organism evidence="6 8">
    <name type="scientific">Vibrio tasmaniensis</name>
    <dbReference type="NCBI Taxonomy" id="212663"/>
    <lineage>
        <taxon>Bacteria</taxon>
        <taxon>Pseudomonadati</taxon>
        <taxon>Pseudomonadota</taxon>
        <taxon>Gammaproteobacteria</taxon>
        <taxon>Vibrionales</taxon>
        <taxon>Vibrionaceae</taxon>
        <taxon>Vibrio</taxon>
    </lineage>
</organism>